<proteinExistence type="predicted"/>
<dbReference type="AlphaFoldDB" id="A0A1H6QPK6"/>
<protein>
    <submittedName>
        <fullName evidence="1">Uncharacterized protein</fullName>
    </submittedName>
</protein>
<keyword evidence="2" id="KW-1185">Reference proteome</keyword>
<accession>A0A1H6QPK6</accession>
<dbReference type="OrthoDB" id="960179at2"/>
<name>A0A1H6QPK6_9BACT</name>
<evidence type="ECO:0000313" key="2">
    <source>
        <dbReference type="Proteomes" id="UP000199532"/>
    </source>
</evidence>
<organism evidence="1 2">
    <name type="scientific">Dyadobacter koreensis</name>
    <dbReference type="NCBI Taxonomy" id="408657"/>
    <lineage>
        <taxon>Bacteria</taxon>
        <taxon>Pseudomonadati</taxon>
        <taxon>Bacteroidota</taxon>
        <taxon>Cytophagia</taxon>
        <taxon>Cytophagales</taxon>
        <taxon>Spirosomataceae</taxon>
        <taxon>Dyadobacter</taxon>
    </lineage>
</organism>
<gene>
    <name evidence="1" type="ORF">SAMN04487995_0645</name>
</gene>
<dbReference type="EMBL" id="FNXY01000001">
    <property type="protein sequence ID" value="SEI42914.1"/>
    <property type="molecule type" value="Genomic_DNA"/>
</dbReference>
<dbReference type="Proteomes" id="UP000199532">
    <property type="component" value="Unassembled WGS sequence"/>
</dbReference>
<evidence type="ECO:0000313" key="1">
    <source>
        <dbReference type="EMBL" id="SEI42914.1"/>
    </source>
</evidence>
<reference evidence="1 2" key="1">
    <citation type="submission" date="2016-10" db="EMBL/GenBank/DDBJ databases">
        <authorList>
            <person name="de Groot N.N."/>
        </authorList>
    </citation>
    <scope>NUCLEOTIDE SEQUENCE [LARGE SCALE GENOMIC DNA]</scope>
    <source>
        <strain evidence="1 2">DSM 19938</strain>
    </source>
</reference>
<dbReference type="RefSeq" id="WP_090331858.1">
    <property type="nucleotide sequence ID" value="NZ_FNXY01000001.1"/>
</dbReference>
<dbReference type="STRING" id="408657.SAMN04487995_0645"/>
<sequence>MTHEKVFKRKDGSLVKVSVWLYVHLNKSNWGYSIFLKEKDADKWIDPFSDNEYITRVMKPQFINGLKHDTFDNYVTKKEILQAKLELWEIIKPV</sequence>